<organism evidence="1 2">
    <name type="scientific">Sphingobacterium allocomposti</name>
    <dbReference type="NCBI Taxonomy" id="415956"/>
    <lineage>
        <taxon>Bacteria</taxon>
        <taxon>Pseudomonadati</taxon>
        <taxon>Bacteroidota</taxon>
        <taxon>Sphingobacteriia</taxon>
        <taxon>Sphingobacteriales</taxon>
        <taxon>Sphingobacteriaceae</taxon>
        <taxon>Sphingobacterium</taxon>
    </lineage>
</organism>
<evidence type="ECO:0000313" key="1">
    <source>
        <dbReference type="EMBL" id="TYP96365.1"/>
    </source>
</evidence>
<gene>
    <name evidence="1" type="ORF">BC792_10673</name>
</gene>
<proteinExistence type="predicted"/>
<dbReference type="RefSeq" id="WP_148908158.1">
    <property type="nucleotide sequence ID" value="NZ_VNHX01000006.1"/>
</dbReference>
<name>A0A5S5DKY6_9SPHI</name>
<evidence type="ECO:0000313" key="2">
    <source>
        <dbReference type="Proteomes" id="UP000325105"/>
    </source>
</evidence>
<keyword evidence="2" id="KW-1185">Reference proteome</keyword>
<dbReference type="Proteomes" id="UP000325105">
    <property type="component" value="Unassembled WGS sequence"/>
</dbReference>
<protein>
    <submittedName>
        <fullName evidence="1">Uncharacterized protein</fullName>
    </submittedName>
</protein>
<dbReference type="PROSITE" id="PS51257">
    <property type="entry name" value="PROKAR_LIPOPROTEIN"/>
    <property type="match status" value="1"/>
</dbReference>
<dbReference type="AlphaFoldDB" id="A0A5S5DKY6"/>
<dbReference type="EMBL" id="VNHX01000006">
    <property type="protein sequence ID" value="TYP96365.1"/>
    <property type="molecule type" value="Genomic_DNA"/>
</dbReference>
<comment type="caution">
    <text evidence="1">The sequence shown here is derived from an EMBL/GenBank/DDBJ whole genome shotgun (WGS) entry which is preliminary data.</text>
</comment>
<reference evidence="1 2" key="1">
    <citation type="submission" date="2019-07" db="EMBL/GenBank/DDBJ databases">
        <title>Genomic Encyclopedia of Archaeal and Bacterial Type Strains, Phase II (KMG-II): from individual species to whole genera.</title>
        <authorList>
            <person name="Goeker M."/>
        </authorList>
    </citation>
    <scope>NUCLEOTIDE SEQUENCE [LARGE SCALE GENOMIC DNA]</scope>
    <source>
        <strain evidence="1 2">DSM 18850</strain>
    </source>
</reference>
<sequence>MTKAFKHSQRIAQLGCAAVLGVIMIACQEDRSGALKASWNRQGQPEHRRPHVRLEQADKSLDAPHGKTVLLRGKLAYEYDDAAIYPLNDHTSFKPVWLHLDEQDADLHHFLLQHDGAVVAVIGELDTAGWFNPLEYGGALRNILEVKASQPVKTR</sequence>
<accession>A0A5S5DKY6</accession>
<dbReference type="OrthoDB" id="9853937at2"/>